<evidence type="ECO:0008006" key="4">
    <source>
        <dbReference type="Google" id="ProtNLM"/>
    </source>
</evidence>
<reference evidence="3" key="1">
    <citation type="journal article" date="2019" name="Int. J. Syst. Evol. Microbiol.">
        <title>The Global Catalogue of Microorganisms (GCM) 10K type strain sequencing project: providing services to taxonomists for standard genome sequencing and annotation.</title>
        <authorList>
            <consortium name="The Broad Institute Genomics Platform"/>
            <consortium name="The Broad Institute Genome Sequencing Center for Infectious Disease"/>
            <person name="Wu L."/>
            <person name="Ma J."/>
        </authorList>
    </citation>
    <scope>NUCLEOTIDE SEQUENCE [LARGE SCALE GENOMIC DNA]</scope>
    <source>
        <strain evidence="3">JCM 13250</strain>
    </source>
</reference>
<evidence type="ECO:0000256" key="1">
    <source>
        <dbReference type="SAM" id="MobiDB-lite"/>
    </source>
</evidence>
<dbReference type="EMBL" id="BAAALT010000023">
    <property type="protein sequence ID" value="GAA1790559.1"/>
    <property type="molecule type" value="Genomic_DNA"/>
</dbReference>
<evidence type="ECO:0000313" key="2">
    <source>
        <dbReference type="EMBL" id="GAA1790559.1"/>
    </source>
</evidence>
<sequence length="74" mass="8219">MDKGVDSWWIAVDWVWITWAPVVDNRCEQAARTLSSSDNAASRCPQGVRTGGVDKWGDDRPPYSENLLLPGFPA</sequence>
<dbReference type="Proteomes" id="UP001500218">
    <property type="component" value="Unassembled WGS sequence"/>
</dbReference>
<keyword evidence="3" id="KW-1185">Reference proteome</keyword>
<evidence type="ECO:0000313" key="3">
    <source>
        <dbReference type="Proteomes" id="UP001500218"/>
    </source>
</evidence>
<proteinExistence type="predicted"/>
<name>A0ABP4XVH2_9ACTN</name>
<organism evidence="2 3">
    <name type="scientific">Luedemannella flava</name>
    <dbReference type="NCBI Taxonomy" id="349316"/>
    <lineage>
        <taxon>Bacteria</taxon>
        <taxon>Bacillati</taxon>
        <taxon>Actinomycetota</taxon>
        <taxon>Actinomycetes</taxon>
        <taxon>Micromonosporales</taxon>
        <taxon>Micromonosporaceae</taxon>
        <taxon>Luedemannella</taxon>
    </lineage>
</organism>
<protein>
    <recommendedName>
        <fullName evidence="4">Secreted protein</fullName>
    </recommendedName>
</protein>
<gene>
    <name evidence="2" type="ORF">GCM10009682_10820</name>
</gene>
<comment type="caution">
    <text evidence="2">The sequence shown here is derived from an EMBL/GenBank/DDBJ whole genome shotgun (WGS) entry which is preliminary data.</text>
</comment>
<accession>A0ABP4XVH2</accession>
<feature type="region of interest" description="Disordered" evidence="1">
    <location>
        <begin position="34"/>
        <end position="64"/>
    </location>
</feature>